<dbReference type="AlphaFoldDB" id="A0A369YAU6"/>
<dbReference type="PANTHER" id="PTHR37819">
    <property type="entry name" value="PROTEIN PSIE"/>
    <property type="match status" value="1"/>
</dbReference>
<keyword evidence="6 8" id="KW-1133">Transmembrane helix</keyword>
<feature type="transmembrane region" description="Helical" evidence="8">
    <location>
        <begin position="62"/>
        <end position="80"/>
    </location>
</feature>
<evidence type="ECO:0000313" key="12">
    <source>
        <dbReference type="Proteomes" id="UP000253950"/>
    </source>
</evidence>
<accession>A0A369YAU6</accession>
<gene>
    <name evidence="10" type="ORF">DPV84_05685</name>
    <name evidence="9" type="ORF">DPV93_09005</name>
</gene>
<dbReference type="EMBL" id="QEQG01000005">
    <property type="protein sequence ID" value="RDF11121.1"/>
    <property type="molecule type" value="Genomic_DNA"/>
</dbReference>
<comment type="caution">
    <text evidence="9">The sequence shown here is derived from an EMBL/GenBank/DDBJ whole genome shotgun (WGS) entry which is preliminary data.</text>
</comment>
<dbReference type="EMBL" id="QEPN01000008">
    <property type="protein sequence ID" value="RDE70304.1"/>
    <property type="molecule type" value="Genomic_DNA"/>
</dbReference>
<evidence type="ECO:0000256" key="1">
    <source>
        <dbReference type="ARBA" id="ARBA00004429"/>
    </source>
</evidence>
<dbReference type="GO" id="GO:0005886">
    <property type="term" value="C:plasma membrane"/>
    <property type="evidence" value="ECO:0007669"/>
    <property type="project" value="UniProtKB-SubCell"/>
</dbReference>
<dbReference type="InterPro" id="IPR020948">
    <property type="entry name" value="P_starv_induced_PsiE-like"/>
</dbReference>
<feature type="transmembrane region" description="Helical" evidence="8">
    <location>
        <begin position="21"/>
        <end position="42"/>
    </location>
</feature>
<dbReference type="STRING" id="1035839.GCA_000238795_01893"/>
<evidence type="ECO:0000256" key="2">
    <source>
        <dbReference type="ARBA" id="ARBA00005632"/>
    </source>
</evidence>
<organism evidence="9 11">
    <name type="scientific">Haemophilus sputorum</name>
    <dbReference type="NCBI Taxonomy" id="1078480"/>
    <lineage>
        <taxon>Bacteria</taxon>
        <taxon>Pseudomonadati</taxon>
        <taxon>Pseudomonadota</taxon>
        <taxon>Gammaproteobacteria</taxon>
        <taxon>Pasteurellales</taxon>
        <taxon>Pasteurellaceae</taxon>
        <taxon>Haemophilus</taxon>
    </lineage>
</organism>
<feature type="transmembrane region" description="Helical" evidence="8">
    <location>
        <begin position="87"/>
        <end position="104"/>
    </location>
</feature>
<dbReference type="Proteomes" id="UP000253950">
    <property type="component" value="Unassembled WGS sequence"/>
</dbReference>
<keyword evidence="4" id="KW-1003">Cell membrane</keyword>
<evidence type="ECO:0000313" key="9">
    <source>
        <dbReference type="EMBL" id="RDE70304.1"/>
    </source>
</evidence>
<dbReference type="InterPro" id="IPR009315">
    <property type="entry name" value="P_starv_induced_PsiE"/>
</dbReference>
<sequence length="139" mass="15606">MTIQNISTHLSNIIPRVLKMILIMFLLGLAAVLIVALAKISYELFMMALGPAPIVPNQLAEQILVFFLYFGFLGLIAQYFRSGYHFPLRYFVYTGITAMVRLIIVDHESATSTLLFACSILVMVIALCIILYSDKVKNI</sequence>
<keyword evidence="5 8" id="KW-0812">Transmembrane</keyword>
<dbReference type="PANTHER" id="PTHR37819:SF1">
    <property type="entry name" value="PROTEIN PSIE"/>
    <property type="match status" value="1"/>
</dbReference>
<name>A0A369YAU6_9PAST</name>
<evidence type="ECO:0000313" key="10">
    <source>
        <dbReference type="EMBL" id="RDF11121.1"/>
    </source>
</evidence>
<evidence type="ECO:0000256" key="8">
    <source>
        <dbReference type="SAM" id="Phobius"/>
    </source>
</evidence>
<dbReference type="NCBIfam" id="NF002765">
    <property type="entry name" value="PRK02833.1-3"/>
    <property type="match status" value="1"/>
</dbReference>
<dbReference type="GO" id="GO:0016036">
    <property type="term" value="P:cellular response to phosphate starvation"/>
    <property type="evidence" value="ECO:0007669"/>
    <property type="project" value="InterPro"/>
</dbReference>
<evidence type="ECO:0000256" key="6">
    <source>
        <dbReference type="ARBA" id="ARBA00022989"/>
    </source>
</evidence>
<evidence type="ECO:0000256" key="7">
    <source>
        <dbReference type="ARBA" id="ARBA00023136"/>
    </source>
</evidence>
<keyword evidence="12" id="KW-1185">Reference proteome</keyword>
<evidence type="ECO:0000256" key="4">
    <source>
        <dbReference type="ARBA" id="ARBA00022475"/>
    </source>
</evidence>
<reference evidence="11 12" key="1">
    <citation type="submission" date="2018-05" db="EMBL/GenBank/DDBJ databases">
        <title>Draft Genome Sequences for a Diverse set of 7 Haemophilus Species.</title>
        <authorList>
            <person name="Nichols M."/>
            <person name="Topaz N."/>
            <person name="Wang X."/>
            <person name="Wang X."/>
            <person name="Boxrud D."/>
        </authorList>
    </citation>
    <scope>NUCLEOTIDE SEQUENCE [LARGE SCALE GENOMIC DNA]</scope>
    <source>
        <strain evidence="9 11">C2002001239</strain>
        <strain evidence="10 12">C2015005473</strain>
    </source>
</reference>
<proteinExistence type="inferred from homology"/>
<dbReference type="Proteomes" id="UP000253872">
    <property type="component" value="Unassembled WGS sequence"/>
</dbReference>
<protein>
    <recommendedName>
        <fullName evidence="3">Protein PsiE</fullName>
    </recommendedName>
</protein>
<dbReference type="PIRSF" id="PIRSF029598">
    <property type="entry name" value="PsiE"/>
    <property type="match status" value="1"/>
</dbReference>
<dbReference type="RefSeq" id="WP_111389682.1">
    <property type="nucleotide sequence ID" value="NZ_JANFLW010000012.1"/>
</dbReference>
<dbReference type="Pfam" id="PF06146">
    <property type="entry name" value="PsiE"/>
    <property type="match status" value="1"/>
</dbReference>
<feature type="transmembrane region" description="Helical" evidence="8">
    <location>
        <begin position="110"/>
        <end position="132"/>
    </location>
</feature>
<evidence type="ECO:0000256" key="3">
    <source>
        <dbReference type="ARBA" id="ARBA00021903"/>
    </source>
</evidence>
<evidence type="ECO:0000256" key="5">
    <source>
        <dbReference type="ARBA" id="ARBA00022692"/>
    </source>
</evidence>
<comment type="similarity">
    <text evidence="2">Belongs to the PsiE family.</text>
</comment>
<comment type="subcellular location">
    <subcellularLocation>
        <location evidence="1">Cell inner membrane</location>
        <topology evidence="1">Multi-pass membrane protein</topology>
    </subcellularLocation>
</comment>
<keyword evidence="7 8" id="KW-0472">Membrane</keyword>
<evidence type="ECO:0000313" key="11">
    <source>
        <dbReference type="Proteomes" id="UP000253872"/>
    </source>
</evidence>